<dbReference type="AlphaFoldDB" id="A0A2U1L652"/>
<sequence length="74" mass="8839">MVLVDEVVDEYGLTARQHYEIMYGEREVEAEQARIQQEWEETVRKEEPEMAAYRLEYGYVESPEYDSACEEHSD</sequence>
<dbReference type="EMBL" id="PKPP01011256">
    <property type="protein sequence ID" value="PWA44490.1"/>
    <property type="molecule type" value="Genomic_DNA"/>
</dbReference>
<evidence type="ECO:0000313" key="1">
    <source>
        <dbReference type="EMBL" id="PWA44490.1"/>
    </source>
</evidence>
<evidence type="ECO:0000313" key="2">
    <source>
        <dbReference type="Proteomes" id="UP000245207"/>
    </source>
</evidence>
<organism evidence="1 2">
    <name type="scientific">Artemisia annua</name>
    <name type="common">Sweet wormwood</name>
    <dbReference type="NCBI Taxonomy" id="35608"/>
    <lineage>
        <taxon>Eukaryota</taxon>
        <taxon>Viridiplantae</taxon>
        <taxon>Streptophyta</taxon>
        <taxon>Embryophyta</taxon>
        <taxon>Tracheophyta</taxon>
        <taxon>Spermatophyta</taxon>
        <taxon>Magnoliopsida</taxon>
        <taxon>eudicotyledons</taxon>
        <taxon>Gunneridae</taxon>
        <taxon>Pentapetalae</taxon>
        <taxon>asterids</taxon>
        <taxon>campanulids</taxon>
        <taxon>Asterales</taxon>
        <taxon>Asteraceae</taxon>
        <taxon>Asteroideae</taxon>
        <taxon>Anthemideae</taxon>
        <taxon>Artemisiinae</taxon>
        <taxon>Artemisia</taxon>
    </lineage>
</organism>
<name>A0A2U1L652_ARTAN</name>
<dbReference type="Proteomes" id="UP000245207">
    <property type="component" value="Unassembled WGS sequence"/>
</dbReference>
<proteinExistence type="predicted"/>
<protein>
    <submittedName>
        <fullName evidence="1">Uncharacterized protein</fullName>
    </submittedName>
</protein>
<accession>A0A2U1L652</accession>
<comment type="caution">
    <text evidence="1">The sequence shown here is derived from an EMBL/GenBank/DDBJ whole genome shotgun (WGS) entry which is preliminary data.</text>
</comment>
<reference evidence="1 2" key="1">
    <citation type="journal article" date="2018" name="Mol. Plant">
        <title>The genome of Artemisia annua provides insight into the evolution of Asteraceae family and artemisinin biosynthesis.</title>
        <authorList>
            <person name="Shen Q."/>
            <person name="Zhang L."/>
            <person name="Liao Z."/>
            <person name="Wang S."/>
            <person name="Yan T."/>
            <person name="Shi P."/>
            <person name="Liu M."/>
            <person name="Fu X."/>
            <person name="Pan Q."/>
            <person name="Wang Y."/>
            <person name="Lv Z."/>
            <person name="Lu X."/>
            <person name="Zhang F."/>
            <person name="Jiang W."/>
            <person name="Ma Y."/>
            <person name="Chen M."/>
            <person name="Hao X."/>
            <person name="Li L."/>
            <person name="Tang Y."/>
            <person name="Lv G."/>
            <person name="Zhou Y."/>
            <person name="Sun X."/>
            <person name="Brodelius P.E."/>
            <person name="Rose J.K.C."/>
            <person name="Tang K."/>
        </authorList>
    </citation>
    <scope>NUCLEOTIDE SEQUENCE [LARGE SCALE GENOMIC DNA]</scope>
    <source>
        <strain evidence="2">cv. Huhao1</strain>
        <tissue evidence="1">Leaf</tissue>
    </source>
</reference>
<gene>
    <name evidence="1" type="ORF">CTI12_AA524230</name>
</gene>
<keyword evidence="2" id="KW-1185">Reference proteome</keyword>